<proteinExistence type="predicted"/>
<protein>
    <submittedName>
        <fullName evidence="1">CHAT domain-containing protein</fullName>
    </submittedName>
</protein>
<dbReference type="SUPFAM" id="SSF52540">
    <property type="entry name" value="P-loop containing nucleoside triphosphate hydrolases"/>
    <property type="match status" value="1"/>
</dbReference>
<evidence type="ECO:0000313" key="2">
    <source>
        <dbReference type="Proteomes" id="UP001058003"/>
    </source>
</evidence>
<organism evidence="1 2">
    <name type="scientific">Dactylosporangium aurantiacum</name>
    <dbReference type="NCBI Taxonomy" id="35754"/>
    <lineage>
        <taxon>Bacteria</taxon>
        <taxon>Bacillati</taxon>
        <taxon>Actinomycetota</taxon>
        <taxon>Actinomycetes</taxon>
        <taxon>Micromonosporales</taxon>
        <taxon>Micromonosporaceae</taxon>
        <taxon>Dactylosporangium</taxon>
    </lineage>
</organism>
<accession>A0A9Q9I9B5</accession>
<dbReference type="Proteomes" id="UP001058003">
    <property type="component" value="Chromosome"/>
</dbReference>
<dbReference type="InterPro" id="IPR027417">
    <property type="entry name" value="P-loop_NTPase"/>
</dbReference>
<dbReference type="EMBL" id="CP073767">
    <property type="protein sequence ID" value="UWZ50255.1"/>
    <property type="molecule type" value="Genomic_DNA"/>
</dbReference>
<dbReference type="RefSeq" id="WP_260709389.1">
    <property type="nucleotide sequence ID" value="NZ_CP073767.1"/>
</dbReference>
<dbReference type="PANTHER" id="PTHR47691">
    <property type="entry name" value="REGULATOR-RELATED"/>
    <property type="match status" value="1"/>
</dbReference>
<reference evidence="1" key="1">
    <citation type="submission" date="2021-04" db="EMBL/GenBank/DDBJ databases">
        <title>Dactylosporangium aurantiacum NRRL B-8018 full assembly.</title>
        <authorList>
            <person name="Hartkoorn R.C."/>
            <person name="Beaudoing E."/>
            <person name="Hot D."/>
        </authorList>
    </citation>
    <scope>NUCLEOTIDE SEQUENCE</scope>
    <source>
        <strain evidence="1">NRRL B-8018</strain>
    </source>
</reference>
<dbReference type="PANTHER" id="PTHR47691:SF3">
    <property type="entry name" value="HTH-TYPE TRANSCRIPTIONAL REGULATOR RV0890C-RELATED"/>
    <property type="match status" value="1"/>
</dbReference>
<name>A0A9Q9I9B5_9ACTN</name>
<keyword evidence="2" id="KW-1185">Reference proteome</keyword>
<dbReference type="KEGG" id="daur:Daura_25735"/>
<sequence>MGLVLRAVDVVRGARWRWLLTDASSGAALADHTVDFEALAGDREAEAFRDLYRFLRWNAVPDRRVESEAEWVDRLGRWVGERILGASVGAAIAAAAPVTVRVQVPDAVGFLLYAPLELAHVGGVPLARRGDVSLVFDIGSPPAPSGDARADRLRMLAVFSLPTQSSALALRRERYELARQVRALAARARRMIELEVLQYGVTRQSLGERVEAGGGPDVLHLSGHGGNGVILLEAEDGSADTVEAADLVRLLRPARGRLRLAVLSACQSAAATTAETLRWLRLDDAADAAQEVADAELTAADQPETVTGLARLVADQVGCAVVAMRYPVVDDFAIALTSALYEGLFRLNLPVDAALRRAVPAAAGERPSPSRPALSIATPTLFGPAAGMLLTPPSGRPLIDPAAARMAAFPPEPERFVGRTAVMIRASQALASGSGRGGVLLHGMAGAGKTACALELAYRHQDRFDQPVWWQAPLREEEWPTALTGLARALEVQLEDRGFAMVDKIGTAEGLRRFLPRLAALLRDNGLLIVLDNLENLLTADGRWRDPRWADLVAALVGHGGESRVVLTSRTRPAGLPAGVLVEAVHALSRDEGVLLARELPNLRRLLHAEPGPERATAIETDRARVRRVLHLVQGHPKLLELADRAAADDATLTRHLDAVEHATSGDQTLTAFFADGESALDDAGFMQALAGWTTTAMHTLPDAPRLLLQLLAGTEDDDRLSAVTETVWPQLCRQLELANPAPAIADTLAPLLTAALVEQETIEDTDDDRDTEPLRRFRLHPGVAETVRTTTPTDVRDAIDTMLAAFWTGLMGAQPGQPGGERTRMVVRAGLAAAPYLLRLAEWNLAAWVVEQALVRDRTAGVAQVAAAHLHRIAAATGKPEHLAGLGRAVMRVDAAESERLLRVALNQFITVGDHRLAARVAWDIVNLISNSGRLSEALELADQAAEHSRQAGFGRWTQLADQTRRLQVVYRLGRPDQVLAEVSRLVTEMGQLSPQRGPDDAVDPFAVREGLLNLGVHTANDLRRWQQALNFNADNIASKRARGAGQHAIAFARFNDYVPLIRLGHLEDAEQLLLSCQEVFEQHQDILSLAKTLSARADLADKRGHRDEAIRLEHAALRLKYTRLDLAAVAVSHFNLANYLSRAGADPAGQLAHRLAAAVIRQLTGEIHELTGTVRALAAQLRKQPDTVIPASLADLTATVEQVEGVRFAELIGALAGDPDTAHHALDTVLHSAHHLPIDQAYDLQSHLDLWERTLAAVVAAVHGDQAAATALNETFTRTAATQDWADLTAALRRILNGERDPDTLLARLDPIDTAIVTRALDAVAGRIALRPTETPDTVQETR</sequence>
<gene>
    <name evidence="1" type="ORF">Daura_25735</name>
</gene>
<dbReference type="Gene3D" id="3.40.50.300">
    <property type="entry name" value="P-loop containing nucleotide triphosphate hydrolases"/>
    <property type="match status" value="1"/>
</dbReference>
<evidence type="ECO:0000313" key="1">
    <source>
        <dbReference type="EMBL" id="UWZ50255.1"/>
    </source>
</evidence>